<evidence type="ECO:0000313" key="1">
    <source>
        <dbReference type="EMBL" id="ATZ17202.1"/>
    </source>
</evidence>
<protein>
    <submittedName>
        <fullName evidence="1">Uncharacterized protein</fullName>
    </submittedName>
</protein>
<reference evidence="1 2" key="1">
    <citation type="submission" date="2017-11" db="EMBL/GenBank/DDBJ databases">
        <title>Genome sequence of Entomoplasma luminosum PIMN-1 (ATCC 49195).</title>
        <authorList>
            <person name="Lo W.-S."/>
            <person name="Gasparich G.E."/>
            <person name="Kuo C.-H."/>
        </authorList>
    </citation>
    <scope>NUCLEOTIDE SEQUENCE [LARGE SCALE GENOMIC DNA]</scope>
    <source>
        <strain evidence="1 2">PIMN-1</strain>
    </source>
</reference>
<name>A0A2K8NTN4_9MOLU</name>
<sequence length="66" mass="7699">MIINKINKSDFIYKPVNSFSFEMEYRNCNYCSSSKSFDIFNYVNKNCGTPICDQCYAKLEIESGIE</sequence>
<accession>A0A2K8NTN4</accession>
<dbReference type="AlphaFoldDB" id="A0A2K8NTN4"/>
<organism evidence="1 2">
    <name type="scientific">Williamsoniiplasma luminosum</name>
    <dbReference type="NCBI Taxonomy" id="214888"/>
    <lineage>
        <taxon>Bacteria</taxon>
        <taxon>Bacillati</taxon>
        <taxon>Mycoplasmatota</taxon>
        <taxon>Mollicutes</taxon>
        <taxon>Entomoplasmatales</taxon>
        <taxon>Williamsoniiplasma</taxon>
    </lineage>
</organism>
<evidence type="ECO:0000313" key="2">
    <source>
        <dbReference type="Proteomes" id="UP000232063"/>
    </source>
</evidence>
<dbReference type="RefSeq" id="WP_025734322.1">
    <property type="nucleotide sequence ID" value="NZ_CP024963.1"/>
</dbReference>
<dbReference type="Proteomes" id="UP000232063">
    <property type="component" value="Chromosome"/>
</dbReference>
<proteinExistence type="predicted"/>
<dbReference type="EMBL" id="CP024963">
    <property type="protein sequence ID" value="ATZ17202.1"/>
    <property type="molecule type" value="Genomic_DNA"/>
</dbReference>
<keyword evidence="2" id="KW-1185">Reference proteome</keyword>
<gene>
    <name evidence="1" type="ORF">ELUMI_v1c04780</name>
</gene>
<dbReference type="KEGG" id="elj:ELUMI_v1c04780"/>